<proteinExistence type="predicted"/>
<dbReference type="OrthoDB" id="9792137at2"/>
<dbReference type="InterPro" id="IPR036663">
    <property type="entry name" value="Fumarylacetoacetase_C_sf"/>
</dbReference>
<organism evidence="1 2">
    <name type="scientific">Microterricola viridarii</name>
    <dbReference type="NCBI Taxonomy" id="412690"/>
    <lineage>
        <taxon>Bacteria</taxon>
        <taxon>Bacillati</taxon>
        <taxon>Actinomycetota</taxon>
        <taxon>Actinomycetes</taxon>
        <taxon>Micrococcales</taxon>
        <taxon>Microbacteriaceae</taxon>
        <taxon>Microterricola</taxon>
    </lineage>
</organism>
<dbReference type="Gene3D" id="3.90.850.10">
    <property type="entry name" value="Fumarylacetoacetase-like, C-terminal domain"/>
    <property type="match status" value="1"/>
</dbReference>
<reference evidence="1 2" key="1">
    <citation type="journal article" date="2016" name="J. Biotechnol.">
        <title>First complete genome sequence of a species in the genus Microterricola, an extremophilic cold active enzyme producing bacterial strain ERGS5:02 isolated from Sikkim Himalaya.</title>
        <authorList>
            <person name="Himanshu"/>
            <person name="Swarnkar M.K."/>
            <person name="Singh D."/>
            <person name="Kumar R."/>
        </authorList>
    </citation>
    <scope>NUCLEOTIDE SEQUENCE [LARGE SCALE GENOMIC DNA]</scope>
    <source>
        <strain evidence="1 2">ERGS5:02</strain>
    </source>
</reference>
<evidence type="ECO:0000313" key="1">
    <source>
        <dbReference type="EMBL" id="AMB60225.1"/>
    </source>
</evidence>
<dbReference type="KEGG" id="mvd:AWU67_16690"/>
<keyword evidence="2" id="KW-1185">Reference proteome</keyword>
<dbReference type="EMBL" id="CP014145">
    <property type="protein sequence ID" value="AMB60225.1"/>
    <property type="molecule type" value="Genomic_DNA"/>
</dbReference>
<sequence>MSAVTEAPTVAVLAHALDEAQRSATPIEQLSAGGQLGLGAAYAVQHAIIARRQSRGEAVSGVKLGFTSLAKARQMGVDDIIIGTITDAMRVDDGGRFDRRACIHPRIEPEVAYLLGPEFDPESEIADERALADAIVGVAPALEIIDSRYLDFRFSLDDVVADNTSAAGYVIGPWVDPRLAAEIGNRGVRLEIDGRLAETGSTAAVLGHPLRALAAARRLASAHGFALRAGMVLLAGAATAAVPLPQRGFVEASIAGLGRVAVHVDGGTEQEESNV</sequence>
<dbReference type="Proteomes" id="UP000058305">
    <property type="component" value="Chromosome"/>
</dbReference>
<dbReference type="InterPro" id="IPR050772">
    <property type="entry name" value="Hydratase-Decarb/MhpD_sf"/>
</dbReference>
<dbReference type="PANTHER" id="PTHR30143">
    <property type="entry name" value="ACID HYDRATASE"/>
    <property type="match status" value="1"/>
</dbReference>
<dbReference type="AlphaFoldDB" id="A0A109QZ80"/>
<dbReference type="GO" id="GO:0008684">
    <property type="term" value="F:2-oxopent-4-enoate hydratase activity"/>
    <property type="evidence" value="ECO:0007669"/>
    <property type="project" value="TreeGrafter"/>
</dbReference>
<evidence type="ECO:0000313" key="2">
    <source>
        <dbReference type="Proteomes" id="UP000058305"/>
    </source>
</evidence>
<dbReference type="GO" id="GO:0005737">
    <property type="term" value="C:cytoplasm"/>
    <property type="evidence" value="ECO:0007669"/>
    <property type="project" value="TreeGrafter"/>
</dbReference>
<gene>
    <name evidence="1" type="ORF">AWU67_16690</name>
</gene>
<reference evidence="2" key="2">
    <citation type="submission" date="2016-01" db="EMBL/GenBank/DDBJ databases">
        <title>First complete genome sequence of a species in the genus Microterricola, an extremophilic cold active enzyme producing strain ERGS5:02 isolated from Sikkim Himalaya.</title>
        <authorList>
            <person name="Kumar R."/>
            <person name="Singh D."/>
            <person name="Swarnkar M.K."/>
        </authorList>
    </citation>
    <scope>NUCLEOTIDE SEQUENCE [LARGE SCALE GENOMIC DNA]</scope>
    <source>
        <strain evidence="2">ERGS5:02</strain>
    </source>
</reference>
<protein>
    <submittedName>
        <fullName evidence="1">Uncharacterized protein</fullName>
    </submittedName>
</protein>
<dbReference type="PANTHER" id="PTHR30143:SF0">
    <property type="entry name" value="2-KETO-4-PENTENOATE HYDRATASE"/>
    <property type="match status" value="1"/>
</dbReference>
<name>A0A109QZ80_9MICO</name>
<dbReference type="SUPFAM" id="SSF56529">
    <property type="entry name" value="FAH"/>
    <property type="match status" value="1"/>
</dbReference>
<accession>A0A109QZ80</accession>
<dbReference type="RefSeq" id="WP_067231738.1">
    <property type="nucleotide sequence ID" value="NZ_CP014145.1"/>
</dbReference>